<evidence type="ECO:0000313" key="8">
    <source>
        <dbReference type="Proteomes" id="UP000307440"/>
    </source>
</evidence>
<reference evidence="7 8" key="1">
    <citation type="journal article" date="2019" name="Nat. Ecol. Evol.">
        <title>Megaphylogeny resolves global patterns of mushroom evolution.</title>
        <authorList>
            <person name="Varga T."/>
            <person name="Krizsan K."/>
            <person name="Foldi C."/>
            <person name="Dima B."/>
            <person name="Sanchez-Garcia M."/>
            <person name="Sanchez-Ramirez S."/>
            <person name="Szollosi G.J."/>
            <person name="Szarkandi J.G."/>
            <person name="Papp V."/>
            <person name="Albert L."/>
            <person name="Andreopoulos W."/>
            <person name="Angelini C."/>
            <person name="Antonin V."/>
            <person name="Barry K.W."/>
            <person name="Bougher N.L."/>
            <person name="Buchanan P."/>
            <person name="Buyck B."/>
            <person name="Bense V."/>
            <person name="Catcheside P."/>
            <person name="Chovatia M."/>
            <person name="Cooper J."/>
            <person name="Damon W."/>
            <person name="Desjardin D."/>
            <person name="Finy P."/>
            <person name="Geml J."/>
            <person name="Haridas S."/>
            <person name="Hughes K."/>
            <person name="Justo A."/>
            <person name="Karasinski D."/>
            <person name="Kautmanova I."/>
            <person name="Kiss B."/>
            <person name="Kocsube S."/>
            <person name="Kotiranta H."/>
            <person name="LaButti K.M."/>
            <person name="Lechner B.E."/>
            <person name="Liimatainen K."/>
            <person name="Lipzen A."/>
            <person name="Lukacs Z."/>
            <person name="Mihaltcheva S."/>
            <person name="Morgado L.N."/>
            <person name="Niskanen T."/>
            <person name="Noordeloos M.E."/>
            <person name="Ohm R.A."/>
            <person name="Ortiz-Santana B."/>
            <person name="Ovrebo C."/>
            <person name="Racz N."/>
            <person name="Riley R."/>
            <person name="Savchenko A."/>
            <person name="Shiryaev A."/>
            <person name="Soop K."/>
            <person name="Spirin V."/>
            <person name="Szebenyi C."/>
            <person name="Tomsovsky M."/>
            <person name="Tulloss R.E."/>
            <person name="Uehling J."/>
            <person name="Grigoriev I.V."/>
            <person name="Vagvolgyi C."/>
            <person name="Papp T."/>
            <person name="Martin F.M."/>
            <person name="Miettinen O."/>
            <person name="Hibbett D.S."/>
            <person name="Nagy L.G."/>
        </authorList>
    </citation>
    <scope>NUCLEOTIDE SEQUENCE [LARGE SCALE GENOMIC DNA]</scope>
    <source>
        <strain evidence="7 8">CBS 121175</strain>
    </source>
</reference>
<feature type="compositionally biased region" description="Basic and acidic residues" evidence="5">
    <location>
        <begin position="635"/>
        <end position="652"/>
    </location>
</feature>
<keyword evidence="3 6" id="KW-1133">Transmembrane helix</keyword>
<dbReference type="PANTHER" id="PTHR23423">
    <property type="entry name" value="ORGANIC SOLUTE TRANSPORTER-RELATED"/>
    <property type="match status" value="1"/>
</dbReference>
<feature type="transmembrane region" description="Helical" evidence="6">
    <location>
        <begin position="45"/>
        <end position="66"/>
    </location>
</feature>
<feature type="region of interest" description="Disordered" evidence="5">
    <location>
        <begin position="550"/>
        <end position="766"/>
    </location>
</feature>
<feature type="compositionally biased region" description="Polar residues" evidence="5">
    <location>
        <begin position="610"/>
        <end position="621"/>
    </location>
</feature>
<evidence type="ECO:0000256" key="3">
    <source>
        <dbReference type="ARBA" id="ARBA00022989"/>
    </source>
</evidence>
<evidence type="ECO:0000256" key="4">
    <source>
        <dbReference type="ARBA" id="ARBA00023136"/>
    </source>
</evidence>
<comment type="subcellular location">
    <subcellularLocation>
        <location evidence="1">Membrane</location>
        <topology evidence="1">Multi-pass membrane protein</topology>
    </subcellularLocation>
</comment>
<dbReference type="InterPro" id="IPR005178">
    <property type="entry name" value="Ostalpha/TMEM184C"/>
</dbReference>
<evidence type="ECO:0000256" key="2">
    <source>
        <dbReference type="ARBA" id="ARBA00022692"/>
    </source>
</evidence>
<feature type="region of interest" description="Disordered" evidence="5">
    <location>
        <begin position="491"/>
        <end position="538"/>
    </location>
</feature>
<name>A0A5C3KDL1_COPMA</name>
<accession>A0A5C3KDL1</accession>
<feature type="compositionally biased region" description="Low complexity" evidence="5">
    <location>
        <begin position="575"/>
        <end position="608"/>
    </location>
</feature>
<feature type="transmembrane region" description="Helical" evidence="6">
    <location>
        <begin position="253"/>
        <end position="273"/>
    </location>
</feature>
<feature type="transmembrane region" description="Helical" evidence="6">
    <location>
        <begin position="216"/>
        <end position="241"/>
    </location>
</feature>
<feature type="transmembrane region" description="Helical" evidence="6">
    <location>
        <begin position="173"/>
        <end position="196"/>
    </location>
</feature>
<evidence type="ECO:0000256" key="1">
    <source>
        <dbReference type="ARBA" id="ARBA00004141"/>
    </source>
</evidence>
<keyword evidence="2 6" id="KW-0812">Transmembrane</keyword>
<dbReference type="OrthoDB" id="5348404at2759"/>
<feature type="transmembrane region" description="Helical" evidence="6">
    <location>
        <begin position="78"/>
        <end position="96"/>
    </location>
</feature>
<feature type="compositionally biased region" description="Basic and acidic residues" evidence="5">
    <location>
        <begin position="667"/>
        <end position="700"/>
    </location>
</feature>
<dbReference type="AlphaFoldDB" id="A0A5C3KDL1"/>
<organism evidence="7 8">
    <name type="scientific">Coprinopsis marcescibilis</name>
    <name type="common">Agaric fungus</name>
    <name type="synonym">Psathyrella marcescibilis</name>
    <dbReference type="NCBI Taxonomy" id="230819"/>
    <lineage>
        <taxon>Eukaryota</taxon>
        <taxon>Fungi</taxon>
        <taxon>Dikarya</taxon>
        <taxon>Basidiomycota</taxon>
        <taxon>Agaricomycotina</taxon>
        <taxon>Agaricomycetes</taxon>
        <taxon>Agaricomycetidae</taxon>
        <taxon>Agaricales</taxon>
        <taxon>Agaricineae</taxon>
        <taxon>Psathyrellaceae</taxon>
        <taxon>Coprinopsis</taxon>
    </lineage>
</organism>
<dbReference type="STRING" id="230819.A0A5C3KDL1"/>
<evidence type="ECO:0000256" key="6">
    <source>
        <dbReference type="SAM" id="Phobius"/>
    </source>
</evidence>
<sequence>MAGSKLPSWILYTAGASSVVPVAVSVWSIYLQLKNYRKPNLQRMVVRIMLMVPIYAISSLVSLNSVEAAFVIDAVRDIYEAFVIYCFFELLLSYLGGERSLLIMLHGRPPKAPVFPINLFKREIDVSDPYTFLFLKRGIIQYVQVKPILAAVTLILKACGKYNEGDFRANSGYLYVSIIYNISICTSLYCLAMFWVCVNDDLKPFRPVPKFLCVKGILFFSFWQSVGISILVATNVITKLGPYTDPEHVSTGLNNLLICLEMPIFAFAHMYAFSYKDYIDVQHTFVARMPVYYAFRDSFGLKDVVEDSKATLRGEGMDYRAFEPAEGLMHQGEGRDRRIRAGLRYSKGGQSKYWLPKIATSEPAGRGERFVNRAISKITGEERTESVHAPLLVSQERDVVHLAPDLMQHEDLSIWGNSHVEDGYDLPFDINDEDEELFEHSKRYLFGDYNYPCIDVSSESARLTIWDEEERVLRDERGAWFSPIRGAKGQEAIKNRDRPAWEGYGAVGSSEPRQGGSRFNEAGIRNDNQGSEVRQVRPLRSSRVIDLESDRIASTSSSRSKNDVHLKWTKSTSQATAPSTSRPRPSSAASSSGSGSSGPSRLLRSPPTVLSRSNSSQSHTPSPVLPPDAVDLVIEDPKATEDELSHERRKGEPSVNPASGLKKVYRRGFEVEDKHEDGRIRGEVEVEDRSGHDPARRVDAGEQIIHNIQTSGSPGEDDASAASRSRSPWDDNQPVVARAQTPPLHARVNAYHFDDIPGPDNNPWAS</sequence>
<protein>
    <submittedName>
        <fullName evidence="7">DUF300 domain-containing protein</fullName>
    </submittedName>
</protein>
<keyword evidence="8" id="KW-1185">Reference proteome</keyword>
<dbReference type="EMBL" id="ML210468">
    <property type="protein sequence ID" value="TFK17733.1"/>
    <property type="molecule type" value="Genomic_DNA"/>
</dbReference>
<dbReference type="Proteomes" id="UP000307440">
    <property type="component" value="Unassembled WGS sequence"/>
</dbReference>
<feature type="transmembrane region" description="Helical" evidence="6">
    <location>
        <begin position="6"/>
        <end position="33"/>
    </location>
</feature>
<evidence type="ECO:0000313" key="7">
    <source>
        <dbReference type="EMBL" id="TFK17733.1"/>
    </source>
</evidence>
<feature type="compositionally biased region" description="Basic and acidic residues" evidence="5">
    <location>
        <begin position="491"/>
        <end position="500"/>
    </location>
</feature>
<dbReference type="SMART" id="SM01417">
    <property type="entry name" value="Solute_trans_a"/>
    <property type="match status" value="1"/>
</dbReference>
<dbReference type="GO" id="GO:0016020">
    <property type="term" value="C:membrane"/>
    <property type="evidence" value="ECO:0007669"/>
    <property type="project" value="UniProtKB-SubCell"/>
</dbReference>
<dbReference type="Pfam" id="PF03619">
    <property type="entry name" value="Solute_trans_a"/>
    <property type="match status" value="1"/>
</dbReference>
<keyword evidence="4 6" id="KW-0472">Membrane</keyword>
<proteinExistence type="predicted"/>
<gene>
    <name evidence="7" type="ORF">FA15DRAFT_760943</name>
</gene>
<evidence type="ECO:0000256" key="5">
    <source>
        <dbReference type="SAM" id="MobiDB-lite"/>
    </source>
</evidence>